<protein>
    <recommendedName>
        <fullName evidence="2">Amidase domain-containing protein</fullName>
    </recommendedName>
</protein>
<dbReference type="PROSITE" id="PS00571">
    <property type="entry name" value="AMIDASES"/>
    <property type="match status" value="1"/>
</dbReference>
<dbReference type="PANTHER" id="PTHR11895:SF109">
    <property type="entry name" value="AMIDASE DOMAIN-CONTAINING PROTEIN"/>
    <property type="match status" value="1"/>
</dbReference>
<keyword evidence="4" id="KW-1185">Reference proteome</keyword>
<dbReference type="GO" id="GO:0003824">
    <property type="term" value="F:catalytic activity"/>
    <property type="evidence" value="ECO:0007669"/>
    <property type="project" value="InterPro"/>
</dbReference>
<dbReference type="InterPro" id="IPR023631">
    <property type="entry name" value="Amidase_dom"/>
</dbReference>
<dbReference type="Pfam" id="PF01425">
    <property type="entry name" value="Amidase"/>
    <property type="match status" value="1"/>
</dbReference>
<dbReference type="AlphaFoldDB" id="A0A7M7N1D5"/>
<dbReference type="InParanoid" id="A0A7M7N1D5"/>
<sequence length="433" mass="46532">MTTADKREDPIYVSPMVTGPTVKELEDISAELNLGLEGSTVLKEYQSVINDSLEMVNQLDDLVEPSLPVKYPRTPGYRPTREENPHNAWYYKCRITGADNGNLSGKRIAIKDSIAVAGIPMTIGFSGLEGYVPDFDATVVTWVLDEGGIILGKATCEELCNSANSYTSGTGPVTNPLNPRHCAGGSSSGCAVLVATNEVDMAIGGDQGGSVRIPASWCGLVGLKATFGLIPYTGALSGEFVVDHLGPMARTVKDCALLLEVIAGYDNGNDARQPNDLKTPSYSQQLEELDPKSIRMAVLKEGFGSPGSDPEVDRLVRETIDTFASSSGAHVQEVSIPLHKSSIAIGTVIGDIGGVDMTYNTAGVGLHHTGYYATSMMRDVGARLKHNTKNLHPINKAHLIEGTFLKKNYCHLYGKAQNLKRQLEKKFDDVLVD</sequence>
<dbReference type="PANTHER" id="PTHR11895">
    <property type="entry name" value="TRANSAMIDASE"/>
    <property type="match status" value="1"/>
</dbReference>
<evidence type="ECO:0000313" key="4">
    <source>
        <dbReference type="Proteomes" id="UP000007110"/>
    </source>
</evidence>
<evidence type="ECO:0000259" key="2">
    <source>
        <dbReference type="Pfam" id="PF01425"/>
    </source>
</evidence>
<evidence type="ECO:0000313" key="3">
    <source>
        <dbReference type="EnsemblMetazoa" id="XP_030829249"/>
    </source>
</evidence>
<evidence type="ECO:0000256" key="1">
    <source>
        <dbReference type="ARBA" id="ARBA00009199"/>
    </source>
</evidence>
<dbReference type="OrthoDB" id="421993at2759"/>
<feature type="domain" description="Amidase" evidence="2">
    <location>
        <begin position="90"/>
        <end position="431"/>
    </location>
</feature>
<dbReference type="RefSeq" id="XP_030829249.1">
    <property type="nucleotide sequence ID" value="XM_030973389.1"/>
</dbReference>
<dbReference type="Gene3D" id="3.90.1300.10">
    <property type="entry name" value="Amidase signature (AS) domain"/>
    <property type="match status" value="1"/>
</dbReference>
<dbReference type="KEGG" id="spu:100889766"/>
<dbReference type="InterPro" id="IPR000120">
    <property type="entry name" value="Amidase"/>
</dbReference>
<comment type="similarity">
    <text evidence="1">Belongs to the amidase family.</text>
</comment>
<dbReference type="SUPFAM" id="SSF75304">
    <property type="entry name" value="Amidase signature (AS) enzymes"/>
    <property type="match status" value="1"/>
</dbReference>
<proteinExistence type="inferred from homology"/>
<dbReference type="OMA" id="RWHETTI"/>
<dbReference type="EnsemblMetazoa" id="XM_030973389">
    <property type="protein sequence ID" value="XP_030829249"/>
    <property type="gene ID" value="LOC100889766"/>
</dbReference>
<reference evidence="3" key="2">
    <citation type="submission" date="2021-01" db="UniProtKB">
        <authorList>
            <consortium name="EnsemblMetazoa"/>
        </authorList>
    </citation>
    <scope>IDENTIFICATION</scope>
</reference>
<accession>A0A7M7N1D5</accession>
<dbReference type="GeneID" id="100889766"/>
<dbReference type="InterPro" id="IPR020556">
    <property type="entry name" value="Amidase_CS"/>
</dbReference>
<name>A0A7M7N1D5_STRPU</name>
<dbReference type="Proteomes" id="UP000007110">
    <property type="component" value="Unassembled WGS sequence"/>
</dbReference>
<organism evidence="3 4">
    <name type="scientific">Strongylocentrotus purpuratus</name>
    <name type="common">Purple sea urchin</name>
    <dbReference type="NCBI Taxonomy" id="7668"/>
    <lineage>
        <taxon>Eukaryota</taxon>
        <taxon>Metazoa</taxon>
        <taxon>Echinodermata</taxon>
        <taxon>Eleutherozoa</taxon>
        <taxon>Echinozoa</taxon>
        <taxon>Echinoidea</taxon>
        <taxon>Euechinoidea</taxon>
        <taxon>Echinacea</taxon>
        <taxon>Camarodonta</taxon>
        <taxon>Echinidea</taxon>
        <taxon>Strongylocentrotidae</taxon>
        <taxon>Strongylocentrotus</taxon>
    </lineage>
</organism>
<reference evidence="4" key="1">
    <citation type="submission" date="2015-02" db="EMBL/GenBank/DDBJ databases">
        <title>Genome sequencing for Strongylocentrotus purpuratus.</title>
        <authorList>
            <person name="Murali S."/>
            <person name="Liu Y."/>
            <person name="Vee V."/>
            <person name="English A."/>
            <person name="Wang M."/>
            <person name="Skinner E."/>
            <person name="Han Y."/>
            <person name="Muzny D.M."/>
            <person name="Worley K.C."/>
            <person name="Gibbs R.A."/>
        </authorList>
    </citation>
    <scope>NUCLEOTIDE SEQUENCE</scope>
</reference>
<dbReference type="InterPro" id="IPR036928">
    <property type="entry name" value="AS_sf"/>
</dbReference>